<sequence>MIETWSSHRPYISSPPSSLLPLHEQQVKELKQTLSEGDKVTSVGVVTGPAGSGKSTVVRRVVGGRDYVAVLSVGLVSGVKSLVDGLAEEVGYDFDDVSSMRLPKETPGIGYVDRFTHICVQIIDGTQAIDKLAFLLDEMEEASWQLKYSQPATTTPIRPIFVFDDIDALDLTDPQIQKAVRMLFNAAHKWAREDTAQVIFTYSDTAAKNVEKIVRDDVMKFARVLRVGGLTNEDAETYIQTTAQIPTSPPCRRYAIETVGTNLSDLQLLTHKSNALSVSIRDVAKSQFIATVLTISDGLKDISSSVDVDRKVLKSFLKTLDKKSDGKSKKDAGKSVEEVVKSCGKTEVVDRKLVGLFAEKGVLKEDGEFVGEGVRRGWRVFRGLEDWKKWSA</sequence>
<proteinExistence type="predicted"/>
<evidence type="ECO:0000313" key="2">
    <source>
        <dbReference type="Proteomes" id="UP001212841"/>
    </source>
</evidence>
<name>A0AAD5WXQ1_9FUNG</name>
<organism evidence="1 2">
    <name type="scientific">Rhizophlyctis rosea</name>
    <dbReference type="NCBI Taxonomy" id="64517"/>
    <lineage>
        <taxon>Eukaryota</taxon>
        <taxon>Fungi</taxon>
        <taxon>Fungi incertae sedis</taxon>
        <taxon>Chytridiomycota</taxon>
        <taxon>Chytridiomycota incertae sedis</taxon>
        <taxon>Chytridiomycetes</taxon>
        <taxon>Rhizophlyctidales</taxon>
        <taxon>Rhizophlyctidaceae</taxon>
        <taxon>Rhizophlyctis</taxon>
    </lineage>
</organism>
<dbReference type="AlphaFoldDB" id="A0AAD5WXQ1"/>
<gene>
    <name evidence="1" type="ORF">HK097_003857</name>
</gene>
<keyword evidence="2" id="KW-1185">Reference proteome</keyword>
<comment type="caution">
    <text evidence="1">The sequence shown here is derived from an EMBL/GenBank/DDBJ whole genome shotgun (WGS) entry which is preliminary data.</text>
</comment>
<accession>A0AAD5WXQ1</accession>
<dbReference type="EMBL" id="JADGJD010001945">
    <property type="protein sequence ID" value="KAJ3036384.1"/>
    <property type="molecule type" value="Genomic_DNA"/>
</dbReference>
<dbReference type="Proteomes" id="UP001212841">
    <property type="component" value="Unassembled WGS sequence"/>
</dbReference>
<dbReference type="InterPro" id="IPR027417">
    <property type="entry name" value="P-loop_NTPase"/>
</dbReference>
<evidence type="ECO:0000313" key="1">
    <source>
        <dbReference type="EMBL" id="KAJ3036384.1"/>
    </source>
</evidence>
<reference evidence="1" key="1">
    <citation type="submission" date="2020-05" db="EMBL/GenBank/DDBJ databases">
        <title>Phylogenomic resolution of chytrid fungi.</title>
        <authorList>
            <person name="Stajich J.E."/>
            <person name="Amses K."/>
            <person name="Simmons R."/>
            <person name="Seto K."/>
            <person name="Myers J."/>
            <person name="Bonds A."/>
            <person name="Quandt C.A."/>
            <person name="Barry K."/>
            <person name="Liu P."/>
            <person name="Grigoriev I."/>
            <person name="Longcore J.E."/>
            <person name="James T.Y."/>
        </authorList>
    </citation>
    <scope>NUCLEOTIDE SEQUENCE</scope>
    <source>
        <strain evidence="1">JEL0318</strain>
    </source>
</reference>
<dbReference type="Gene3D" id="3.40.50.300">
    <property type="entry name" value="P-loop containing nucleotide triphosphate hydrolases"/>
    <property type="match status" value="1"/>
</dbReference>
<protein>
    <submittedName>
        <fullName evidence="1">Uncharacterized protein</fullName>
    </submittedName>
</protein>
<dbReference type="SUPFAM" id="SSF52540">
    <property type="entry name" value="P-loop containing nucleoside triphosphate hydrolases"/>
    <property type="match status" value="1"/>
</dbReference>